<sequence length="424" mass="48449">MRVALEMYPEVLITDTTYSLCSNNMPLIVYEVVDCFGAGRLAGYAIIISEKKEIVTGALEMLTLGFPDMPLKNKVVVIDKDQSEVAAINTVLPNSEIHLCDYHVKEVFKRAYVRKLTDKNWDEVDPLIKKLIHAYSKEDYDMAYNQLSSLVGKDSKFMVYFNNNWHNSPLVWTEYKRNMSFTVGERTTGRVENRNGKIKQVISRKMAVALVIRRLRSMNTISSVQNDYKLFKSLAKTSYHKYSSDPVVQTIMKVNTPFVADIVKRQYERSLEPPSSTSHALTCESCDCPFFIKFKLPCSHIFRERRIKGVDIYDHTLIPQRWTIDLECGKARDNTLTRIEIIAAPLKTNKRKGPMTSEERFNVVQHTLKELGPYIYDCGGDQFQNRLNSVLSMIDIFKKGGEVAVVGTGDVTKCDKLLGQYPSN</sequence>
<evidence type="ECO:0000313" key="4">
    <source>
        <dbReference type="Proteomes" id="UP001075354"/>
    </source>
</evidence>
<evidence type="ECO:0000256" key="1">
    <source>
        <dbReference type="PROSITE-ProRule" id="PRU00325"/>
    </source>
</evidence>
<dbReference type="PANTHER" id="PTHR31569">
    <property type="entry name" value="SWIM-TYPE DOMAIN-CONTAINING PROTEIN"/>
    <property type="match status" value="1"/>
</dbReference>
<organism evidence="3 4">
    <name type="scientific">Megalurothrips usitatus</name>
    <name type="common">bean blossom thrips</name>
    <dbReference type="NCBI Taxonomy" id="439358"/>
    <lineage>
        <taxon>Eukaryota</taxon>
        <taxon>Metazoa</taxon>
        <taxon>Ecdysozoa</taxon>
        <taxon>Arthropoda</taxon>
        <taxon>Hexapoda</taxon>
        <taxon>Insecta</taxon>
        <taxon>Pterygota</taxon>
        <taxon>Neoptera</taxon>
        <taxon>Paraneoptera</taxon>
        <taxon>Thysanoptera</taxon>
        <taxon>Terebrantia</taxon>
        <taxon>Thripoidea</taxon>
        <taxon>Thripidae</taxon>
        <taxon>Megalurothrips</taxon>
    </lineage>
</organism>
<gene>
    <name evidence="3" type="ORF">ONE63_011371</name>
</gene>
<keyword evidence="1" id="KW-0479">Metal-binding</keyword>
<dbReference type="Pfam" id="PF21056">
    <property type="entry name" value="ZSWIM1-3_RNaseH-like"/>
    <property type="match status" value="1"/>
</dbReference>
<evidence type="ECO:0000313" key="3">
    <source>
        <dbReference type="EMBL" id="KAJ1519023.1"/>
    </source>
</evidence>
<keyword evidence="1" id="KW-0862">Zinc</keyword>
<comment type="caution">
    <text evidence="3">The sequence shown here is derived from an EMBL/GenBank/DDBJ whole genome shotgun (WGS) entry which is preliminary data.</text>
</comment>
<dbReference type="Pfam" id="PF04434">
    <property type="entry name" value="SWIM"/>
    <property type="match status" value="1"/>
</dbReference>
<reference evidence="3" key="1">
    <citation type="submission" date="2022-12" db="EMBL/GenBank/DDBJ databases">
        <title>Chromosome-level genome assembly of the bean flower thrips Megalurothrips usitatus.</title>
        <authorList>
            <person name="Ma L."/>
            <person name="Liu Q."/>
            <person name="Li H."/>
            <person name="Cai W."/>
        </authorList>
    </citation>
    <scope>NUCLEOTIDE SEQUENCE</scope>
    <source>
        <strain evidence="3">Cailab_2022a</strain>
    </source>
</reference>
<name>A0AAV7X3N1_9NEOP</name>
<dbReference type="EMBL" id="JAPTSV010000794">
    <property type="protein sequence ID" value="KAJ1519023.1"/>
    <property type="molecule type" value="Genomic_DNA"/>
</dbReference>
<dbReference type="InterPro" id="IPR048324">
    <property type="entry name" value="ZSWIM1-3_RNaseH-like"/>
</dbReference>
<protein>
    <recommendedName>
        <fullName evidence="2">SWIM-type domain-containing protein</fullName>
    </recommendedName>
</protein>
<dbReference type="PANTHER" id="PTHR31569:SF4">
    <property type="entry name" value="SWIM-TYPE DOMAIN-CONTAINING PROTEIN"/>
    <property type="match status" value="1"/>
</dbReference>
<dbReference type="InterPro" id="IPR007527">
    <property type="entry name" value="Znf_SWIM"/>
</dbReference>
<dbReference type="PROSITE" id="PS50966">
    <property type="entry name" value="ZF_SWIM"/>
    <property type="match status" value="1"/>
</dbReference>
<proteinExistence type="predicted"/>
<feature type="domain" description="SWIM-type" evidence="2">
    <location>
        <begin position="267"/>
        <end position="309"/>
    </location>
</feature>
<dbReference type="AlphaFoldDB" id="A0AAV7X3N1"/>
<accession>A0AAV7X3N1</accession>
<dbReference type="InterPro" id="IPR052579">
    <property type="entry name" value="Zinc_finger_SWIM"/>
</dbReference>
<dbReference type="Proteomes" id="UP001075354">
    <property type="component" value="Unassembled WGS sequence"/>
</dbReference>
<keyword evidence="1" id="KW-0863">Zinc-finger</keyword>
<evidence type="ECO:0000259" key="2">
    <source>
        <dbReference type="PROSITE" id="PS50966"/>
    </source>
</evidence>
<keyword evidence="4" id="KW-1185">Reference proteome</keyword>
<dbReference type="GO" id="GO:0008270">
    <property type="term" value="F:zinc ion binding"/>
    <property type="evidence" value="ECO:0007669"/>
    <property type="project" value="UniProtKB-KW"/>
</dbReference>